<dbReference type="Gene3D" id="3.50.50.60">
    <property type="entry name" value="FAD/NAD(P)-binding domain"/>
    <property type="match status" value="1"/>
</dbReference>
<feature type="domain" description="FAD-binding" evidence="4">
    <location>
        <begin position="4"/>
        <end position="356"/>
    </location>
</feature>
<keyword evidence="3" id="KW-0560">Oxidoreductase</keyword>
<proteinExistence type="predicted"/>
<dbReference type="Pfam" id="PF01494">
    <property type="entry name" value="FAD_binding_3"/>
    <property type="match status" value="1"/>
</dbReference>
<evidence type="ECO:0000313" key="5">
    <source>
        <dbReference type="EMBL" id="PVH94191.1"/>
    </source>
</evidence>
<dbReference type="InterPro" id="IPR051704">
    <property type="entry name" value="FAD_aromatic-hydroxylase"/>
</dbReference>
<dbReference type="SUPFAM" id="SSF51905">
    <property type="entry name" value="FAD/NAD(P)-binding domain"/>
    <property type="match status" value="1"/>
</dbReference>
<reference evidence="5 6" key="1">
    <citation type="journal article" date="2018" name="Sci. Rep.">
        <title>Comparative genomics provides insights into the lifestyle and reveals functional heterogeneity of dark septate endophytic fungi.</title>
        <authorList>
            <person name="Knapp D.G."/>
            <person name="Nemeth J.B."/>
            <person name="Barry K."/>
            <person name="Hainaut M."/>
            <person name="Henrissat B."/>
            <person name="Johnson J."/>
            <person name="Kuo A."/>
            <person name="Lim J.H.P."/>
            <person name="Lipzen A."/>
            <person name="Nolan M."/>
            <person name="Ohm R.A."/>
            <person name="Tamas L."/>
            <person name="Grigoriev I.V."/>
            <person name="Spatafora J.W."/>
            <person name="Nagy L.G."/>
            <person name="Kovacs G.M."/>
        </authorList>
    </citation>
    <scope>NUCLEOTIDE SEQUENCE [LARGE SCALE GENOMIC DNA]</scope>
    <source>
        <strain evidence="5 6">DSE2036</strain>
    </source>
</reference>
<dbReference type="GO" id="GO:0071949">
    <property type="term" value="F:FAD binding"/>
    <property type="evidence" value="ECO:0007669"/>
    <property type="project" value="InterPro"/>
</dbReference>
<dbReference type="InterPro" id="IPR002938">
    <property type="entry name" value="FAD-bd"/>
</dbReference>
<dbReference type="Gene3D" id="3.30.9.10">
    <property type="entry name" value="D-Amino Acid Oxidase, subunit A, domain 2"/>
    <property type="match status" value="1"/>
</dbReference>
<keyword evidence="2" id="KW-0274">FAD</keyword>
<evidence type="ECO:0000256" key="2">
    <source>
        <dbReference type="ARBA" id="ARBA00022827"/>
    </source>
</evidence>
<sequence>MPLNILIVGAGIAGPAFASLLQRSSVTSAHHVTIIERSPVLRASGQQIDFKAQCIPILEKMNLLKAMREKTVAETGLEVVDGNDKVVAKFGINPADRNGFALTSEYEIMRGDMVRVFYEDSLAQRAKVEHEEKQSAKGSLTYEFNKSIEALHHSANSAEVTFSDGQKKEYDLVIGADGASSRTRRLAFGRDIGNAAFKSLGIHTCYFDMPRIPSEGGMARIRFVPASFFVTRTSGRPVTGALVFTKKDAEVLRASYGKPIEEQKKTWMGIMEINDWQKERFVEGLKNSVDFYAHEQGQVKIDELYKGRVALLGDSGYCPAPFTGLGTTCSLIGCYILAGELARHGDDVDTALKNYQKLVKPPIEELQHLPYLPFPSSRVGMWVVTNIAKWIYKLGIDKMLPAKDTEGGTKWALPEYPELKWHKE</sequence>
<dbReference type="InterPro" id="IPR036188">
    <property type="entry name" value="FAD/NAD-bd_sf"/>
</dbReference>
<organism evidence="5 6">
    <name type="scientific">Periconia macrospinosa</name>
    <dbReference type="NCBI Taxonomy" id="97972"/>
    <lineage>
        <taxon>Eukaryota</taxon>
        <taxon>Fungi</taxon>
        <taxon>Dikarya</taxon>
        <taxon>Ascomycota</taxon>
        <taxon>Pezizomycotina</taxon>
        <taxon>Dothideomycetes</taxon>
        <taxon>Pleosporomycetidae</taxon>
        <taxon>Pleosporales</taxon>
        <taxon>Massarineae</taxon>
        <taxon>Periconiaceae</taxon>
        <taxon>Periconia</taxon>
    </lineage>
</organism>
<dbReference type="PANTHER" id="PTHR46865:SF7">
    <property type="entry name" value="MONOOXYGENASE, PUTATIVE (AFU_ORTHOLOGUE AFUA_8G07040)-RELATED"/>
    <property type="match status" value="1"/>
</dbReference>
<dbReference type="PRINTS" id="PR00420">
    <property type="entry name" value="RNGMNOXGNASE"/>
</dbReference>
<protein>
    <submittedName>
        <fullName evidence="5">FAD/NAD(P)-binding domain-containing protein</fullName>
    </submittedName>
</protein>
<keyword evidence="1" id="KW-0285">Flavoprotein</keyword>
<dbReference type="OrthoDB" id="655030at2759"/>
<dbReference type="GO" id="GO:0016491">
    <property type="term" value="F:oxidoreductase activity"/>
    <property type="evidence" value="ECO:0007669"/>
    <property type="project" value="UniProtKB-KW"/>
</dbReference>
<dbReference type="EMBL" id="KZ805546">
    <property type="protein sequence ID" value="PVH94191.1"/>
    <property type="molecule type" value="Genomic_DNA"/>
</dbReference>
<gene>
    <name evidence="5" type="ORF">DM02DRAFT_539962</name>
</gene>
<dbReference type="PANTHER" id="PTHR46865">
    <property type="entry name" value="OXIDOREDUCTASE-RELATED"/>
    <property type="match status" value="1"/>
</dbReference>
<evidence type="ECO:0000259" key="4">
    <source>
        <dbReference type="Pfam" id="PF01494"/>
    </source>
</evidence>
<evidence type="ECO:0000313" key="6">
    <source>
        <dbReference type="Proteomes" id="UP000244855"/>
    </source>
</evidence>
<evidence type="ECO:0000256" key="1">
    <source>
        <dbReference type="ARBA" id="ARBA00022630"/>
    </source>
</evidence>
<dbReference type="AlphaFoldDB" id="A0A2V1D824"/>
<evidence type="ECO:0000256" key="3">
    <source>
        <dbReference type="ARBA" id="ARBA00023002"/>
    </source>
</evidence>
<dbReference type="Proteomes" id="UP000244855">
    <property type="component" value="Unassembled WGS sequence"/>
</dbReference>
<keyword evidence="6" id="KW-1185">Reference proteome</keyword>
<name>A0A2V1D824_9PLEO</name>
<accession>A0A2V1D824</accession>
<dbReference type="STRING" id="97972.A0A2V1D824"/>